<name>I0KA00_9BACT</name>
<gene>
    <name evidence="12" type="ORF">FAES_2944</name>
</gene>
<dbReference type="KEGG" id="fae:FAES_2944"/>
<accession>I0KA00</accession>
<proteinExistence type="inferred from homology"/>
<feature type="transmembrane region" description="Helical" evidence="10">
    <location>
        <begin position="30"/>
        <end position="47"/>
    </location>
</feature>
<keyword evidence="10" id="KW-0050">Antiport</keyword>
<evidence type="ECO:0000259" key="11">
    <source>
        <dbReference type="Pfam" id="PF00999"/>
    </source>
</evidence>
<feature type="domain" description="Cation/H+ exchanger transmembrane" evidence="11">
    <location>
        <begin position="14"/>
        <end position="410"/>
    </location>
</feature>
<keyword evidence="4 10" id="KW-0812">Transmembrane</keyword>
<comment type="similarity">
    <text evidence="10">Belongs to the monovalent cation:proton antiporter 1 (CPA1) transporter (TC 2.A.36) family.</text>
</comment>
<dbReference type="RefSeq" id="WP_015332052.1">
    <property type="nucleotide sequence ID" value="NC_020054.1"/>
</dbReference>
<evidence type="ECO:0000256" key="2">
    <source>
        <dbReference type="ARBA" id="ARBA00022448"/>
    </source>
</evidence>
<evidence type="ECO:0000256" key="5">
    <source>
        <dbReference type="ARBA" id="ARBA00022989"/>
    </source>
</evidence>
<keyword evidence="13" id="KW-1185">Reference proteome</keyword>
<evidence type="ECO:0000256" key="4">
    <source>
        <dbReference type="ARBA" id="ARBA00022692"/>
    </source>
</evidence>
<dbReference type="PANTHER" id="PTHR10110">
    <property type="entry name" value="SODIUM/HYDROGEN EXCHANGER"/>
    <property type="match status" value="1"/>
</dbReference>
<feature type="transmembrane region" description="Helical" evidence="10">
    <location>
        <begin position="113"/>
        <end position="137"/>
    </location>
</feature>
<keyword evidence="7 10" id="KW-0406">Ion transport</keyword>
<evidence type="ECO:0000313" key="13">
    <source>
        <dbReference type="Proteomes" id="UP000011058"/>
    </source>
</evidence>
<feature type="transmembrane region" description="Helical" evidence="10">
    <location>
        <begin position="385"/>
        <end position="408"/>
    </location>
</feature>
<dbReference type="GO" id="GO:0015385">
    <property type="term" value="F:sodium:proton antiporter activity"/>
    <property type="evidence" value="ECO:0007669"/>
    <property type="project" value="InterPro"/>
</dbReference>
<evidence type="ECO:0000313" key="12">
    <source>
        <dbReference type="EMBL" id="CCH00953.1"/>
    </source>
</evidence>
<dbReference type="OrthoDB" id="9809206at2"/>
<dbReference type="AlphaFoldDB" id="I0KA00"/>
<evidence type="ECO:0000256" key="9">
    <source>
        <dbReference type="ARBA" id="ARBA00023201"/>
    </source>
</evidence>
<dbReference type="GO" id="GO:0015386">
    <property type="term" value="F:potassium:proton antiporter activity"/>
    <property type="evidence" value="ECO:0007669"/>
    <property type="project" value="TreeGrafter"/>
</dbReference>
<dbReference type="STRING" id="1166018.FAES_2944"/>
<dbReference type="GO" id="GO:0005886">
    <property type="term" value="C:plasma membrane"/>
    <property type="evidence" value="ECO:0007669"/>
    <property type="project" value="UniProtKB-SubCell"/>
</dbReference>
<evidence type="ECO:0000256" key="6">
    <source>
        <dbReference type="ARBA" id="ARBA00023053"/>
    </source>
</evidence>
<keyword evidence="5 10" id="KW-1133">Transmembrane helix</keyword>
<keyword evidence="6 10" id="KW-0915">Sodium</keyword>
<organism evidence="12 13">
    <name type="scientific">Fibrella aestuarina BUZ 2</name>
    <dbReference type="NCBI Taxonomy" id="1166018"/>
    <lineage>
        <taxon>Bacteria</taxon>
        <taxon>Pseudomonadati</taxon>
        <taxon>Bacteroidota</taxon>
        <taxon>Cytophagia</taxon>
        <taxon>Cytophagales</taxon>
        <taxon>Spirosomataceae</taxon>
        <taxon>Fibrella</taxon>
    </lineage>
</organism>
<dbReference type="InterPro" id="IPR006153">
    <property type="entry name" value="Cation/H_exchanger_TM"/>
</dbReference>
<dbReference type="InterPro" id="IPR004705">
    <property type="entry name" value="Cation/H_exchanger_CPA1_bac"/>
</dbReference>
<keyword evidence="2 10" id="KW-0813">Transport</keyword>
<comment type="subcellular location">
    <subcellularLocation>
        <location evidence="1 10">Cell membrane</location>
        <topology evidence="1 10">Multi-pass membrane protein</topology>
    </subcellularLocation>
</comment>
<dbReference type="EMBL" id="HE796683">
    <property type="protein sequence ID" value="CCH00953.1"/>
    <property type="molecule type" value="Genomic_DNA"/>
</dbReference>
<keyword evidence="9 10" id="KW-0739">Sodium transport</keyword>
<comment type="function">
    <text evidence="10">Na(+)/H(+) antiporter that extrudes sodium in exchange for external protons.</text>
</comment>
<evidence type="ECO:0000256" key="7">
    <source>
        <dbReference type="ARBA" id="ARBA00023065"/>
    </source>
</evidence>
<feature type="transmembrane region" description="Helical" evidence="10">
    <location>
        <begin position="262"/>
        <end position="285"/>
    </location>
</feature>
<dbReference type="PANTHER" id="PTHR10110:SF86">
    <property type="entry name" value="SODIUM_HYDROGEN EXCHANGER 7"/>
    <property type="match status" value="1"/>
</dbReference>
<comment type="caution">
    <text evidence="10">Lacks conserved residue(s) required for the propagation of feature annotation.</text>
</comment>
<evidence type="ECO:0000256" key="8">
    <source>
        <dbReference type="ARBA" id="ARBA00023136"/>
    </source>
</evidence>
<dbReference type="eggNOG" id="COG0025">
    <property type="taxonomic scope" value="Bacteria"/>
</dbReference>
<keyword evidence="8 10" id="KW-0472">Membrane</keyword>
<dbReference type="GO" id="GO:0051453">
    <property type="term" value="P:regulation of intracellular pH"/>
    <property type="evidence" value="ECO:0007669"/>
    <property type="project" value="TreeGrafter"/>
</dbReference>
<evidence type="ECO:0000256" key="3">
    <source>
        <dbReference type="ARBA" id="ARBA00022475"/>
    </source>
</evidence>
<feature type="transmembrane region" description="Helical" evidence="10">
    <location>
        <begin position="351"/>
        <end position="373"/>
    </location>
</feature>
<protein>
    <submittedName>
        <fullName evidence="12">Sodium, potassium, lithium and rubidium/H(+) antiporter</fullName>
    </submittedName>
</protein>
<dbReference type="PATRIC" id="fig|1166018.3.peg.4713"/>
<reference evidence="12 13" key="1">
    <citation type="journal article" date="2012" name="J. Bacteriol.">
        <title>Genome Sequence of Fibrella aestuarina BUZ 2T, a Filamentous Marine Bacterium.</title>
        <authorList>
            <person name="Filippini M."/>
            <person name="Qi W."/>
            <person name="Blom J."/>
            <person name="Goesmann A."/>
            <person name="Smits T.H."/>
            <person name="Bagheri H.C."/>
        </authorList>
    </citation>
    <scope>NUCLEOTIDE SEQUENCE [LARGE SCALE GENOMIC DNA]</scope>
    <source>
        <strain evidence="13">BUZ 2T</strain>
    </source>
</reference>
<dbReference type="Gene3D" id="6.10.140.1330">
    <property type="match status" value="1"/>
</dbReference>
<evidence type="ECO:0000256" key="10">
    <source>
        <dbReference type="RuleBase" id="RU366002"/>
    </source>
</evidence>
<dbReference type="GO" id="GO:0098719">
    <property type="term" value="P:sodium ion import across plasma membrane"/>
    <property type="evidence" value="ECO:0007669"/>
    <property type="project" value="TreeGrafter"/>
</dbReference>
<sequence>MQQTLLLCLSLLVLISVVVTVGQRLRIPNPIFLVISGLLVSFVPGVPRIEIESELIFLIFLPPLLYEAAWFTSWHDFWRWRRIIITLAFGLVIFTAFAVASVSSALIPGFTLALGFLLGGIVSPPDAVAATSVLRIVNVPRRLLSILEGESLINDASSLTVFQFALAAMLSGTFVMQTAVVSFLWVTFGGIGIGLAVAGVFYAIHRWIPSPIRISILLTFILPYTLYLAAERLHVSGVMAVVSGGLFMANQRDVILNHSTRLQSISMWATVVFALNSAVFILIGLELPVIIAGLEDYSPYEATAYALLITLVVILTRIFGAYVSAGFTWLVGRVMPNAVAETNPGWRAPTIVGWAGMRGVVSLASALSVPLTLTNGAPFPHRNLILFITFVVILITLVFQGITLPLVVRWVRYEDTDSPLSEDEQESIIRIKLLDVALKRLSTEYDEDVANNELIDNLKNRLETDRQLTSQRLHSLDCDTSKIDRYNDVLTDLIAAQRRTLQLFRRKQEFDDDVIRKEEALLDLEEERLDHPIH</sequence>
<dbReference type="Pfam" id="PF00999">
    <property type="entry name" value="Na_H_Exchanger"/>
    <property type="match status" value="1"/>
</dbReference>
<evidence type="ECO:0000256" key="1">
    <source>
        <dbReference type="ARBA" id="ARBA00004651"/>
    </source>
</evidence>
<feature type="transmembrane region" description="Helical" evidence="10">
    <location>
        <begin position="182"/>
        <end position="204"/>
    </location>
</feature>
<keyword evidence="3 10" id="KW-1003">Cell membrane</keyword>
<dbReference type="NCBIfam" id="TIGR00831">
    <property type="entry name" value="a_cpa1"/>
    <property type="match status" value="1"/>
</dbReference>
<feature type="transmembrane region" description="Helical" evidence="10">
    <location>
        <begin position="211"/>
        <end position="227"/>
    </location>
</feature>
<dbReference type="HOGENOM" id="CLU_005912_8_2_10"/>
<dbReference type="Proteomes" id="UP000011058">
    <property type="component" value="Chromosome"/>
</dbReference>
<feature type="transmembrane region" description="Helical" evidence="10">
    <location>
        <begin position="305"/>
        <end position="331"/>
    </location>
</feature>
<dbReference type="InterPro" id="IPR018422">
    <property type="entry name" value="Cation/H_exchanger_CPA1"/>
</dbReference>
<feature type="transmembrane region" description="Helical" evidence="10">
    <location>
        <begin position="83"/>
        <end position="107"/>
    </location>
</feature>